<evidence type="ECO:0000313" key="2">
    <source>
        <dbReference type="EMBL" id="MCQ6963538.1"/>
    </source>
</evidence>
<evidence type="ECO:0000256" key="1">
    <source>
        <dbReference type="SAM" id="MobiDB-lite"/>
    </source>
</evidence>
<feature type="region of interest" description="Disordered" evidence="1">
    <location>
        <begin position="185"/>
        <end position="216"/>
    </location>
</feature>
<keyword evidence="3" id="KW-1185">Reference proteome</keyword>
<sequence length="236" mass="26771">MVLISLLLLIMPAGASSGENGIDYDSYRNSWDLLKENKDDWVCVDHAVNYSRHNPGWGMVILSPSPRFSVQPHMTNYMIDDNRLLIHEAQVDITYEIPIVDGPMTVPYYKDFPGIFSRQWEGETYFHFIPDEAGVIRVYTILKDNRNEFFDYTYEAQENLTNGIAGYEDRTAFVLSENLSGNTTGITAMPDDITDNISDNRTDDSTADDRPGKNEEPAGYAAKFIRAIRSLIGTFK</sequence>
<feature type="compositionally biased region" description="Basic and acidic residues" evidence="1">
    <location>
        <begin position="198"/>
        <end position="216"/>
    </location>
</feature>
<accession>A0AAE3HDM2</accession>
<gene>
    <name evidence="2" type="ORF">PV02_10620</name>
</gene>
<comment type="caution">
    <text evidence="2">The sequence shown here is derived from an EMBL/GenBank/DDBJ whole genome shotgun (WGS) entry which is preliminary data.</text>
</comment>
<protein>
    <submittedName>
        <fullName evidence="2">Uncharacterized protein</fullName>
    </submittedName>
</protein>
<name>A0AAE3HDM2_9EURY</name>
<evidence type="ECO:0000313" key="3">
    <source>
        <dbReference type="Proteomes" id="UP001206983"/>
    </source>
</evidence>
<reference evidence="2 3" key="1">
    <citation type="journal article" date="2011" name="Appl. Environ. Microbiol.">
        <title>Methanogenic archaea isolated from Taiwan's Chelungpu fault.</title>
        <authorList>
            <person name="Wu S.Y."/>
            <person name="Lai M.C."/>
        </authorList>
    </citation>
    <scope>NUCLEOTIDE SEQUENCE [LARGE SCALE GENOMIC DNA]</scope>
    <source>
        <strain evidence="2 3">St545Mb</strain>
    </source>
</reference>
<dbReference type="RefSeq" id="WP_256623425.1">
    <property type="nucleotide sequence ID" value="NZ_JTEO01000006.1"/>
</dbReference>
<dbReference type="EMBL" id="JTEO01000006">
    <property type="protein sequence ID" value="MCQ6963538.1"/>
    <property type="molecule type" value="Genomic_DNA"/>
</dbReference>
<dbReference type="AlphaFoldDB" id="A0AAE3HDM2"/>
<organism evidence="2 3">
    <name type="scientific">Methanolobus chelungpuianus</name>
    <dbReference type="NCBI Taxonomy" id="502115"/>
    <lineage>
        <taxon>Archaea</taxon>
        <taxon>Methanobacteriati</taxon>
        <taxon>Methanobacteriota</taxon>
        <taxon>Stenosarchaea group</taxon>
        <taxon>Methanomicrobia</taxon>
        <taxon>Methanosarcinales</taxon>
        <taxon>Methanosarcinaceae</taxon>
        <taxon>Methanolobus</taxon>
    </lineage>
</organism>
<proteinExistence type="predicted"/>
<dbReference type="Proteomes" id="UP001206983">
    <property type="component" value="Unassembled WGS sequence"/>
</dbReference>